<sequence>MSLLLLFLQVTVFCFSITLHGGNETDKLSLIAFRAQIIGDPFGAMNSWNESVHFCEWSGVTCGRRHQRVVELDLHSYRLVGSLSPSIGNLSFLRVLNLENNSFGHNIPQELGQLFRLQMLRLGINSFSGEIPVNISRCSNLLNLDLERNNLTEYGIGSDVSTYGDVYSFGILLLEMFTGKRPTDDMFQDGLNLHNYVEKALPGRVTEVVDPMLFREYEESSAQSSSHRNRMNHIESSKILECLVSILKMGISCSAELPPERMDMSNVVSELKQIRDSLSRSMMRGQHEIVSVRPQDW</sequence>
<organism evidence="1 2">
    <name type="scientific">Populus trichocarpa</name>
    <name type="common">Western balsam poplar</name>
    <name type="synonym">Populus balsamifera subsp. trichocarpa</name>
    <dbReference type="NCBI Taxonomy" id="3694"/>
    <lineage>
        <taxon>Eukaryota</taxon>
        <taxon>Viridiplantae</taxon>
        <taxon>Streptophyta</taxon>
        <taxon>Embryophyta</taxon>
        <taxon>Tracheophyta</taxon>
        <taxon>Spermatophyta</taxon>
        <taxon>Magnoliopsida</taxon>
        <taxon>eudicotyledons</taxon>
        <taxon>Gunneridae</taxon>
        <taxon>Pentapetalae</taxon>
        <taxon>rosids</taxon>
        <taxon>fabids</taxon>
        <taxon>Malpighiales</taxon>
        <taxon>Salicaceae</taxon>
        <taxon>Saliceae</taxon>
        <taxon>Populus</taxon>
    </lineage>
</organism>
<name>A0ACC0RLA1_POPTR</name>
<dbReference type="EMBL" id="CM009308">
    <property type="protein sequence ID" value="KAI9377714.1"/>
    <property type="molecule type" value="Genomic_DNA"/>
</dbReference>
<proteinExistence type="predicted"/>
<protein>
    <submittedName>
        <fullName evidence="1">Uncharacterized protein</fullName>
    </submittedName>
</protein>
<reference evidence="1 2" key="1">
    <citation type="journal article" date="2006" name="Science">
        <title>The genome of black cottonwood, Populus trichocarpa (Torr. &amp; Gray).</title>
        <authorList>
            <person name="Tuskan G.A."/>
            <person name="Difazio S."/>
            <person name="Jansson S."/>
            <person name="Bohlmann J."/>
            <person name="Grigoriev I."/>
            <person name="Hellsten U."/>
            <person name="Putnam N."/>
            <person name="Ralph S."/>
            <person name="Rombauts S."/>
            <person name="Salamov A."/>
            <person name="Schein J."/>
            <person name="Sterck L."/>
            <person name="Aerts A."/>
            <person name="Bhalerao R.R."/>
            <person name="Bhalerao R.P."/>
            <person name="Blaudez D."/>
            <person name="Boerjan W."/>
            <person name="Brun A."/>
            <person name="Brunner A."/>
            <person name="Busov V."/>
            <person name="Campbell M."/>
            <person name="Carlson J."/>
            <person name="Chalot M."/>
            <person name="Chapman J."/>
            <person name="Chen G.L."/>
            <person name="Cooper D."/>
            <person name="Coutinho P.M."/>
            <person name="Couturier J."/>
            <person name="Covert S."/>
            <person name="Cronk Q."/>
            <person name="Cunningham R."/>
            <person name="Davis J."/>
            <person name="Degroeve S."/>
            <person name="Dejardin A."/>
            <person name="Depamphilis C."/>
            <person name="Detter J."/>
            <person name="Dirks B."/>
            <person name="Dubchak I."/>
            <person name="Duplessis S."/>
            <person name="Ehlting J."/>
            <person name="Ellis B."/>
            <person name="Gendler K."/>
            <person name="Goodstein D."/>
            <person name="Gribskov M."/>
            <person name="Grimwood J."/>
            <person name="Groover A."/>
            <person name="Gunter L."/>
            <person name="Hamberger B."/>
            <person name="Heinze B."/>
            <person name="Helariutta Y."/>
            <person name="Henrissat B."/>
            <person name="Holligan D."/>
            <person name="Holt R."/>
            <person name="Huang W."/>
            <person name="Islam-Faridi N."/>
            <person name="Jones S."/>
            <person name="Jones-Rhoades M."/>
            <person name="Jorgensen R."/>
            <person name="Joshi C."/>
            <person name="Kangasjarvi J."/>
            <person name="Karlsson J."/>
            <person name="Kelleher C."/>
            <person name="Kirkpatrick R."/>
            <person name="Kirst M."/>
            <person name="Kohler A."/>
            <person name="Kalluri U."/>
            <person name="Larimer F."/>
            <person name="Leebens-Mack J."/>
            <person name="Leple J.C."/>
            <person name="Locascio P."/>
            <person name="Lou Y."/>
            <person name="Lucas S."/>
            <person name="Martin F."/>
            <person name="Montanini B."/>
            <person name="Napoli C."/>
            <person name="Nelson D.R."/>
            <person name="Nelson C."/>
            <person name="Nieminen K."/>
            <person name="Nilsson O."/>
            <person name="Pereda V."/>
            <person name="Peter G."/>
            <person name="Philippe R."/>
            <person name="Pilate G."/>
            <person name="Poliakov A."/>
            <person name="Razumovskaya J."/>
            <person name="Richardson P."/>
            <person name="Rinaldi C."/>
            <person name="Ritland K."/>
            <person name="Rouze P."/>
            <person name="Ryaboy D."/>
            <person name="Schmutz J."/>
            <person name="Schrader J."/>
            <person name="Segerman B."/>
            <person name="Shin H."/>
            <person name="Siddiqui A."/>
            <person name="Sterky F."/>
            <person name="Terry A."/>
            <person name="Tsai C.J."/>
            <person name="Uberbacher E."/>
            <person name="Unneberg P."/>
            <person name="Vahala J."/>
            <person name="Wall K."/>
            <person name="Wessler S."/>
            <person name="Yang G."/>
            <person name="Yin T."/>
            <person name="Douglas C."/>
            <person name="Marra M."/>
            <person name="Sandberg G."/>
            <person name="Van de Peer Y."/>
            <person name="Rokhsar D."/>
        </authorList>
    </citation>
    <scope>NUCLEOTIDE SEQUENCE [LARGE SCALE GENOMIC DNA]</scope>
    <source>
        <strain evidence="2">cv. Nisqually</strain>
    </source>
</reference>
<gene>
    <name evidence="1" type="ORF">POPTR_019G100901v4</name>
</gene>
<evidence type="ECO:0000313" key="2">
    <source>
        <dbReference type="Proteomes" id="UP000006729"/>
    </source>
</evidence>
<dbReference type="Proteomes" id="UP000006729">
    <property type="component" value="Chromosome 19"/>
</dbReference>
<comment type="caution">
    <text evidence="1">The sequence shown here is derived from an EMBL/GenBank/DDBJ whole genome shotgun (WGS) entry which is preliminary data.</text>
</comment>
<evidence type="ECO:0000313" key="1">
    <source>
        <dbReference type="EMBL" id="KAI9377714.1"/>
    </source>
</evidence>
<keyword evidence="2" id="KW-1185">Reference proteome</keyword>
<accession>A0ACC0RLA1</accession>